<reference evidence="2" key="3">
    <citation type="journal article" date="2017" name="Nature">
        <title>Genome sequence of the progenitor of the wheat D genome Aegilops tauschii.</title>
        <authorList>
            <person name="Luo M.C."/>
            <person name="Gu Y.Q."/>
            <person name="Puiu D."/>
            <person name="Wang H."/>
            <person name="Twardziok S.O."/>
            <person name="Deal K.R."/>
            <person name="Huo N."/>
            <person name="Zhu T."/>
            <person name="Wang L."/>
            <person name="Wang Y."/>
            <person name="McGuire P.E."/>
            <person name="Liu S."/>
            <person name="Long H."/>
            <person name="Ramasamy R.K."/>
            <person name="Rodriguez J.C."/>
            <person name="Van S.L."/>
            <person name="Yuan L."/>
            <person name="Wang Z."/>
            <person name="Xia Z."/>
            <person name="Xiao L."/>
            <person name="Anderson O.D."/>
            <person name="Ouyang S."/>
            <person name="Liang Y."/>
            <person name="Zimin A.V."/>
            <person name="Pertea G."/>
            <person name="Qi P."/>
            <person name="Bennetzen J.L."/>
            <person name="Dai X."/>
            <person name="Dawson M.W."/>
            <person name="Muller H.G."/>
            <person name="Kugler K."/>
            <person name="Rivarola-Duarte L."/>
            <person name="Spannagl M."/>
            <person name="Mayer K.F.X."/>
            <person name="Lu F.H."/>
            <person name="Bevan M.W."/>
            <person name="Leroy P."/>
            <person name="Li P."/>
            <person name="You F.M."/>
            <person name="Sun Q."/>
            <person name="Liu Z."/>
            <person name="Lyons E."/>
            <person name="Wicker T."/>
            <person name="Salzberg S.L."/>
            <person name="Devos K.M."/>
            <person name="Dvorak J."/>
        </authorList>
    </citation>
    <scope>NUCLEOTIDE SEQUENCE [LARGE SCALE GENOMIC DNA]</scope>
    <source>
        <strain evidence="2">cv. AL8/78</strain>
    </source>
</reference>
<name>A0A453S5J0_AEGTS</name>
<feature type="compositionally biased region" description="Basic and acidic residues" evidence="1">
    <location>
        <begin position="93"/>
        <end position="108"/>
    </location>
</feature>
<dbReference type="EnsemblPlants" id="AET7Gv20823600.8">
    <property type="protein sequence ID" value="AET7Gv20823600.8"/>
    <property type="gene ID" value="AET7Gv20823600"/>
</dbReference>
<dbReference type="AlphaFoldDB" id="A0A453S5J0"/>
<keyword evidence="3" id="KW-1185">Reference proteome</keyword>
<organism evidence="2 3">
    <name type="scientific">Aegilops tauschii subsp. strangulata</name>
    <name type="common">Goatgrass</name>
    <dbReference type="NCBI Taxonomy" id="200361"/>
    <lineage>
        <taxon>Eukaryota</taxon>
        <taxon>Viridiplantae</taxon>
        <taxon>Streptophyta</taxon>
        <taxon>Embryophyta</taxon>
        <taxon>Tracheophyta</taxon>
        <taxon>Spermatophyta</taxon>
        <taxon>Magnoliopsida</taxon>
        <taxon>Liliopsida</taxon>
        <taxon>Poales</taxon>
        <taxon>Poaceae</taxon>
        <taxon>BOP clade</taxon>
        <taxon>Pooideae</taxon>
        <taxon>Triticodae</taxon>
        <taxon>Triticeae</taxon>
        <taxon>Triticinae</taxon>
        <taxon>Aegilops</taxon>
    </lineage>
</organism>
<dbReference type="Proteomes" id="UP000015105">
    <property type="component" value="Chromosome 7D"/>
</dbReference>
<sequence>MTRLSRSPHLESLMDLYTSRLLHTCRPRKPEPNLTTNHRFTAKTNRPTTQINEESRSDTQLLFVAAPLSSYHAAARGRRPCKKGTPADLFLNHTDRRNRSSDGERSGHQQDLGEADVAERATNAADRAPWLQ</sequence>
<dbReference type="Gramene" id="AET7Gv20823600.9">
    <property type="protein sequence ID" value="AET7Gv20823600.9"/>
    <property type="gene ID" value="AET7Gv20823600"/>
</dbReference>
<protein>
    <submittedName>
        <fullName evidence="2">Uncharacterized protein</fullName>
    </submittedName>
</protein>
<dbReference type="Gramene" id="AET7Gv20823600.8">
    <property type="protein sequence ID" value="AET7Gv20823600.8"/>
    <property type="gene ID" value="AET7Gv20823600"/>
</dbReference>
<dbReference type="Gramene" id="AET7Gv20823600.7">
    <property type="protein sequence ID" value="AET7Gv20823600.7"/>
    <property type="gene ID" value="AET7Gv20823600"/>
</dbReference>
<evidence type="ECO:0000256" key="1">
    <source>
        <dbReference type="SAM" id="MobiDB-lite"/>
    </source>
</evidence>
<evidence type="ECO:0000313" key="2">
    <source>
        <dbReference type="EnsemblPlants" id="AET7Gv20823600.7"/>
    </source>
</evidence>
<feature type="region of interest" description="Disordered" evidence="1">
    <location>
        <begin position="74"/>
        <end position="132"/>
    </location>
</feature>
<dbReference type="Gramene" id="AET7Gv20823600.3">
    <property type="protein sequence ID" value="AET7Gv20823600.3"/>
    <property type="gene ID" value="AET7Gv20823600"/>
</dbReference>
<reference evidence="2" key="5">
    <citation type="journal article" date="2021" name="G3 (Bethesda)">
        <title>Aegilops tauschii genome assembly Aet v5.0 features greater sequence contiguity and improved annotation.</title>
        <authorList>
            <person name="Wang L."/>
            <person name="Zhu T."/>
            <person name="Rodriguez J.C."/>
            <person name="Deal K.R."/>
            <person name="Dubcovsky J."/>
            <person name="McGuire P.E."/>
            <person name="Lux T."/>
            <person name="Spannagl M."/>
            <person name="Mayer K.F.X."/>
            <person name="Baldrich P."/>
            <person name="Meyers B.C."/>
            <person name="Huo N."/>
            <person name="Gu Y.Q."/>
            <person name="Zhou H."/>
            <person name="Devos K.M."/>
            <person name="Bennetzen J.L."/>
            <person name="Unver T."/>
            <person name="Budak H."/>
            <person name="Gulick P.J."/>
            <person name="Galiba G."/>
            <person name="Kalapos B."/>
            <person name="Nelson D.R."/>
            <person name="Li P."/>
            <person name="You F.M."/>
            <person name="Luo M.C."/>
            <person name="Dvorak J."/>
        </authorList>
    </citation>
    <scope>NUCLEOTIDE SEQUENCE [LARGE SCALE GENOMIC DNA]</scope>
    <source>
        <strain evidence="2">cv. AL8/78</strain>
    </source>
</reference>
<accession>A0A453S5J0</accession>
<dbReference type="EnsemblPlants" id="AET7Gv20823600.9">
    <property type="protein sequence ID" value="AET7Gv20823600.9"/>
    <property type="gene ID" value="AET7Gv20823600"/>
</dbReference>
<dbReference type="EnsemblPlants" id="AET7Gv20823600.3">
    <property type="protein sequence ID" value="AET7Gv20823600.3"/>
    <property type="gene ID" value="AET7Gv20823600"/>
</dbReference>
<reference evidence="3" key="1">
    <citation type="journal article" date="2014" name="Science">
        <title>Ancient hybridizations among the ancestral genomes of bread wheat.</title>
        <authorList>
            <consortium name="International Wheat Genome Sequencing Consortium,"/>
            <person name="Marcussen T."/>
            <person name="Sandve S.R."/>
            <person name="Heier L."/>
            <person name="Spannagl M."/>
            <person name="Pfeifer M."/>
            <person name="Jakobsen K.S."/>
            <person name="Wulff B.B."/>
            <person name="Steuernagel B."/>
            <person name="Mayer K.F."/>
            <person name="Olsen O.A."/>
        </authorList>
    </citation>
    <scope>NUCLEOTIDE SEQUENCE [LARGE SCALE GENOMIC DNA]</scope>
    <source>
        <strain evidence="3">cv. AL8/78</strain>
    </source>
</reference>
<evidence type="ECO:0000313" key="3">
    <source>
        <dbReference type="Proteomes" id="UP000015105"/>
    </source>
</evidence>
<proteinExistence type="predicted"/>
<reference evidence="3" key="2">
    <citation type="journal article" date="2017" name="Nat. Plants">
        <title>The Aegilops tauschii genome reveals multiple impacts of transposons.</title>
        <authorList>
            <person name="Zhao G."/>
            <person name="Zou C."/>
            <person name="Li K."/>
            <person name="Wang K."/>
            <person name="Li T."/>
            <person name="Gao L."/>
            <person name="Zhang X."/>
            <person name="Wang H."/>
            <person name="Yang Z."/>
            <person name="Liu X."/>
            <person name="Jiang W."/>
            <person name="Mao L."/>
            <person name="Kong X."/>
            <person name="Jiao Y."/>
            <person name="Jia J."/>
        </authorList>
    </citation>
    <scope>NUCLEOTIDE SEQUENCE [LARGE SCALE GENOMIC DNA]</scope>
    <source>
        <strain evidence="3">cv. AL8/78</strain>
    </source>
</reference>
<dbReference type="EnsemblPlants" id="AET7Gv20823600.7">
    <property type="protein sequence ID" value="AET7Gv20823600.7"/>
    <property type="gene ID" value="AET7Gv20823600"/>
</dbReference>
<reference evidence="2" key="4">
    <citation type="submission" date="2019-03" db="UniProtKB">
        <authorList>
            <consortium name="EnsemblPlants"/>
        </authorList>
    </citation>
    <scope>IDENTIFICATION</scope>
</reference>